<proteinExistence type="predicted"/>
<evidence type="ECO:0000256" key="4">
    <source>
        <dbReference type="ARBA" id="ARBA00022840"/>
    </source>
</evidence>
<dbReference type="RefSeq" id="WP_110276325.1">
    <property type="nucleotide sequence ID" value="NZ_QJJG01000019.1"/>
</dbReference>
<organism evidence="7 8">
    <name type="scientific">Klebsiella oxytoca</name>
    <dbReference type="NCBI Taxonomy" id="571"/>
    <lineage>
        <taxon>Bacteria</taxon>
        <taxon>Pseudomonadati</taxon>
        <taxon>Pseudomonadota</taxon>
        <taxon>Gammaproteobacteria</taxon>
        <taxon>Enterobacterales</taxon>
        <taxon>Enterobacteriaceae</taxon>
        <taxon>Klebsiella/Raoultella group</taxon>
        <taxon>Klebsiella</taxon>
    </lineage>
</organism>
<keyword evidence="2" id="KW-0547">Nucleotide-binding</keyword>
<gene>
    <name evidence="7" type="ORF">DET57_11940</name>
</gene>
<dbReference type="GO" id="GO:0004371">
    <property type="term" value="F:glycerone kinase activity"/>
    <property type="evidence" value="ECO:0007669"/>
    <property type="project" value="InterPro"/>
</dbReference>
<dbReference type="GO" id="GO:0005829">
    <property type="term" value="C:cytosol"/>
    <property type="evidence" value="ECO:0007669"/>
    <property type="project" value="TreeGrafter"/>
</dbReference>
<dbReference type="AlphaFoldDB" id="A0A318FH44"/>
<dbReference type="PANTHER" id="PTHR28629:SF4">
    <property type="entry name" value="TRIOKINASE_FMN CYCLASE"/>
    <property type="match status" value="1"/>
</dbReference>
<dbReference type="PANTHER" id="PTHR28629">
    <property type="entry name" value="TRIOKINASE/FMN CYCLASE"/>
    <property type="match status" value="1"/>
</dbReference>
<keyword evidence="3 7" id="KW-0418">Kinase</keyword>
<dbReference type="Gene3D" id="3.30.1180.20">
    <property type="entry name" value="Dihydroxyacetone kinase, domain 2"/>
    <property type="match status" value="1"/>
</dbReference>
<dbReference type="InterPro" id="IPR050861">
    <property type="entry name" value="Dihydroxyacetone_Kinase"/>
</dbReference>
<evidence type="ECO:0000313" key="8">
    <source>
        <dbReference type="Proteomes" id="UP000247485"/>
    </source>
</evidence>
<evidence type="ECO:0000256" key="2">
    <source>
        <dbReference type="ARBA" id="ARBA00022741"/>
    </source>
</evidence>
<dbReference type="GO" id="GO:0019563">
    <property type="term" value="P:glycerol catabolic process"/>
    <property type="evidence" value="ECO:0007669"/>
    <property type="project" value="TreeGrafter"/>
</dbReference>
<dbReference type="PROSITE" id="PS51481">
    <property type="entry name" value="DHAK"/>
    <property type="match status" value="1"/>
</dbReference>
<dbReference type="Proteomes" id="UP000247485">
    <property type="component" value="Unassembled WGS sequence"/>
</dbReference>
<dbReference type="EMBL" id="QJJG01000019">
    <property type="protein sequence ID" value="PXW39555.1"/>
    <property type="molecule type" value="Genomic_DNA"/>
</dbReference>
<dbReference type="InterPro" id="IPR036117">
    <property type="entry name" value="DhaL_dom_sf"/>
</dbReference>
<dbReference type="SUPFAM" id="SSF82549">
    <property type="entry name" value="DAK1/DegV-like"/>
    <property type="match status" value="1"/>
</dbReference>
<feature type="domain" description="DhaL" evidence="5">
    <location>
        <begin position="367"/>
        <end position="569"/>
    </location>
</feature>
<dbReference type="Gene3D" id="1.25.40.340">
    <property type="match status" value="1"/>
</dbReference>
<dbReference type="PROSITE" id="PS51480">
    <property type="entry name" value="DHAL"/>
    <property type="match status" value="1"/>
</dbReference>
<protein>
    <submittedName>
        <fullName evidence="7">Homodimeric dihydroxyacetone kinase</fullName>
    </submittedName>
</protein>
<accession>A0A318FH44</accession>
<dbReference type="NCBIfam" id="NF011049">
    <property type="entry name" value="PRK14479.1"/>
    <property type="match status" value="1"/>
</dbReference>
<keyword evidence="4" id="KW-0067">ATP-binding</keyword>
<dbReference type="FunFam" id="3.40.50.10440:FF:000003">
    <property type="entry name" value="Homodimeric dihydroxyacetone kinase"/>
    <property type="match status" value="1"/>
</dbReference>
<dbReference type="InterPro" id="IPR004007">
    <property type="entry name" value="DhaL_dom"/>
</dbReference>
<dbReference type="Pfam" id="PF02734">
    <property type="entry name" value="Dak2"/>
    <property type="match status" value="1"/>
</dbReference>
<evidence type="ECO:0000256" key="1">
    <source>
        <dbReference type="ARBA" id="ARBA00022679"/>
    </source>
</evidence>
<dbReference type="GO" id="GO:0005524">
    <property type="term" value="F:ATP binding"/>
    <property type="evidence" value="ECO:0007669"/>
    <property type="project" value="UniProtKB-KW"/>
</dbReference>
<dbReference type="SMART" id="SM01120">
    <property type="entry name" value="Dak2"/>
    <property type="match status" value="1"/>
</dbReference>
<name>A0A318FH44_KLEOX</name>
<evidence type="ECO:0000259" key="6">
    <source>
        <dbReference type="PROSITE" id="PS51481"/>
    </source>
</evidence>
<evidence type="ECO:0000259" key="5">
    <source>
        <dbReference type="PROSITE" id="PS51480"/>
    </source>
</evidence>
<reference evidence="7 8" key="1">
    <citation type="submission" date="2018-05" db="EMBL/GenBank/DDBJ databases">
        <title>Freshwater and sediment microbial communities from various areas in North America, analyzing microbe dynamics in response to fracking.</title>
        <authorList>
            <person name="Lamendella R."/>
        </authorList>
    </citation>
    <scope>NUCLEOTIDE SEQUENCE [LARGE SCALE GENOMIC DNA]</scope>
    <source>
        <strain evidence="7 8">67</strain>
    </source>
</reference>
<keyword evidence="1" id="KW-0808">Transferase</keyword>
<comment type="caution">
    <text evidence="7">The sequence shown here is derived from an EMBL/GenBank/DDBJ whole genome shotgun (WGS) entry which is preliminary data.</text>
</comment>
<dbReference type="Pfam" id="PF02733">
    <property type="entry name" value="Dak1"/>
    <property type="match status" value="1"/>
</dbReference>
<sequence length="586" mass="61427">MTWIYNRPSEFAKDMIEGFASAHASLVRRVPGGVVRNTLSQSNTVAIVVGGGSGHYPAFAGLVGQGLAHGAVMGNLFASPSAQQICSVARAANNGAGVLLLYGNYAGDVLHFGLACERLRSEGIPCEALAITDDITSASSQERNKRRGVAGDLVIFKIAAAAAEKGHSLAEVFAIAQHSNERTRTLGLAFSGCTLPGAEHPLFTVPEGIMGFGMGIHGEPGISEMLVPRAEPLAKMLIDSLMGEVPDDVETAKGARIAVIINGLGSVKYEELFVLWRFVRPLLIETGAEIADVQIGEFVTSFDMAGMSLTVAWLDNELESLWLAPACSPAFTRGSAIQHIPLTTELLQQNTATVLARGSAASQKTAQLIMDILNAAAETITHNVDELGRIDAIAGDGDHGIGMERGIHAARNAAEKAVKEGAGAGALLQFAADAWADDAGGTSGAIWGVILNTIGTVLGNQDEPDAGTVSRAVKQASDGVMHFGKAKPGDKTLVDVLHPFSNALSEAVTSGASLSDSWKKAAEVARKCVSETADMVPRIGRARPLAERSVGTPDAGAVSMSMVIDVVSRFFMKEQQKQTNNQETHL</sequence>
<dbReference type="Gene3D" id="3.40.50.10440">
    <property type="entry name" value="Dihydroxyacetone kinase, domain 1"/>
    <property type="match status" value="1"/>
</dbReference>
<feature type="domain" description="DhaK" evidence="6">
    <location>
        <begin position="7"/>
        <end position="331"/>
    </location>
</feature>
<evidence type="ECO:0000313" key="7">
    <source>
        <dbReference type="EMBL" id="PXW39555.1"/>
    </source>
</evidence>
<dbReference type="InterPro" id="IPR004006">
    <property type="entry name" value="DhaK_dom"/>
</dbReference>
<dbReference type="FunFam" id="1.25.40.340:FF:000002">
    <property type="entry name" value="Dihydroxyacetone kinase, L subunit"/>
    <property type="match status" value="1"/>
</dbReference>
<evidence type="ECO:0000256" key="3">
    <source>
        <dbReference type="ARBA" id="ARBA00022777"/>
    </source>
</evidence>
<dbReference type="SUPFAM" id="SSF101473">
    <property type="entry name" value="DhaL-like"/>
    <property type="match status" value="1"/>
</dbReference>